<gene>
    <name evidence="2" type="ORF">HYH03_010555</name>
</gene>
<dbReference type="InterPro" id="IPR051481">
    <property type="entry name" value="BTB-POZ/Galectin-3-binding"/>
</dbReference>
<organism evidence="2 3">
    <name type="scientific">Edaphochlamys debaryana</name>
    <dbReference type="NCBI Taxonomy" id="47281"/>
    <lineage>
        <taxon>Eukaryota</taxon>
        <taxon>Viridiplantae</taxon>
        <taxon>Chlorophyta</taxon>
        <taxon>core chlorophytes</taxon>
        <taxon>Chlorophyceae</taxon>
        <taxon>CS clade</taxon>
        <taxon>Chlamydomonadales</taxon>
        <taxon>Chlamydomonadales incertae sedis</taxon>
        <taxon>Edaphochlamys</taxon>
    </lineage>
</organism>
<evidence type="ECO:0000256" key="1">
    <source>
        <dbReference type="SAM" id="MobiDB-lite"/>
    </source>
</evidence>
<dbReference type="InterPro" id="IPR011333">
    <property type="entry name" value="SKP1/BTB/POZ_sf"/>
</dbReference>
<dbReference type="EMBL" id="JAEHOE010000056">
    <property type="protein sequence ID" value="KAG2491111.1"/>
    <property type="molecule type" value="Genomic_DNA"/>
</dbReference>
<dbReference type="PANTHER" id="PTHR24410">
    <property type="entry name" value="HL07962P-RELATED"/>
    <property type="match status" value="1"/>
</dbReference>
<dbReference type="Proteomes" id="UP000612055">
    <property type="component" value="Unassembled WGS sequence"/>
</dbReference>
<dbReference type="OrthoDB" id="546755at2759"/>
<dbReference type="Gene3D" id="3.30.710.10">
    <property type="entry name" value="Potassium Channel Kv1.1, Chain A"/>
    <property type="match status" value="1"/>
</dbReference>
<name>A0A836BVX0_9CHLO</name>
<evidence type="ECO:0000313" key="3">
    <source>
        <dbReference type="Proteomes" id="UP000612055"/>
    </source>
</evidence>
<sequence length="691" mass="74447">MPLVPRKKARTAGNVHLAETIAESFCKEDGTSDCEVVFYREADPAAAKRQRVEAEGAGSDGLGPAEGEPESRAEPEVFSSPLPAHTFVLRFASKRFAAQIERWGAVASTVPGCAAQPEPVAAGGSSSGTGHKRPHPEPGSAPDGRPVLRVPVADEAEAEAGRLAIRFAYTGEVQPCSIRQALETLRVADYLEIKGCGAACVEFTFEQLARQSPRQRAGGDTEPAVLQFYGCSALWPDAAMEPRFQYCMTLAECSLAQRFQDALAALNTPSLRQELLKLPAAGIEALLERDDFGTDSEDSILTLLATWMEANWAFTDAAARTRLARLLRLAQLSRPAAACLLSPLSVDYELKGEDHPAGWLPVSTGHAALLSSYTSNLPGQRRDIRRALPCAAWYEPRPRVRCLPSSGLNYEWTITRQQLQAALGAAAESGAEAAVNATFHGGAQDAIFARGFAWRVTLMHTPGHRTAALYLCPALPDAYRVPGSRLAAGGTFDGLPFPVRIGARITVHRWRNGRRFDAPVVDFGDRDALSLVTGLGSFEAFRLAPLAGGLAGQAAVATDPLAAWAKYLHEGRISGSLAVVQDPNRFGGWADEEEDEEEEEGEEGSEGDLSDEEEAGGERGESEEEEQEESEGLSSSDGEEESEEEDEGEGADAVRRQEAWHGVRNGLHGVNALLGAVLRRLREDNRALRRE</sequence>
<protein>
    <recommendedName>
        <fullName evidence="4">BACK domain-containing protein</fullName>
    </recommendedName>
</protein>
<feature type="compositionally biased region" description="Acidic residues" evidence="1">
    <location>
        <begin position="590"/>
        <end position="650"/>
    </location>
</feature>
<comment type="caution">
    <text evidence="2">The sequence shown here is derived from an EMBL/GenBank/DDBJ whole genome shotgun (WGS) entry which is preliminary data.</text>
</comment>
<dbReference type="AlphaFoldDB" id="A0A836BVX0"/>
<reference evidence="2" key="1">
    <citation type="journal article" date="2020" name="bioRxiv">
        <title>Comparative genomics of Chlamydomonas.</title>
        <authorList>
            <person name="Craig R.J."/>
            <person name="Hasan A.R."/>
            <person name="Ness R.W."/>
            <person name="Keightley P.D."/>
        </authorList>
    </citation>
    <scope>NUCLEOTIDE SEQUENCE</scope>
    <source>
        <strain evidence="2">CCAP 11/70</strain>
    </source>
</reference>
<feature type="region of interest" description="Disordered" evidence="1">
    <location>
        <begin position="45"/>
        <end position="79"/>
    </location>
</feature>
<evidence type="ECO:0008006" key="4">
    <source>
        <dbReference type="Google" id="ProtNLM"/>
    </source>
</evidence>
<feature type="region of interest" description="Disordered" evidence="1">
    <location>
        <begin position="583"/>
        <end position="657"/>
    </location>
</feature>
<proteinExistence type="predicted"/>
<feature type="region of interest" description="Disordered" evidence="1">
    <location>
        <begin position="114"/>
        <end position="147"/>
    </location>
</feature>
<accession>A0A836BVX0</accession>
<keyword evidence="3" id="KW-1185">Reference proteome</keyword>
<dbReference type="PANTHER" id="PTHR24410:SF23">
    <property type="entry name" value="BTB DOMAIN-CONTAINING PROTEIN-RELATED"/>
    <property type="match status" value="1"/>
</dbReference>
<evidence type="ECO:0000313" key="2">
    <source>
        <dbReference type="EMBL" id="KAG2491111.1"/>
    </source>
</evidence>